<dbReference type="EMBL" id="SDPP02000003">
    <property type="protein sequence ID" value="KAA1376223.1"/>
    <property type="molecule type" value="Genomic_DNA"/>
</dbReference>
<feature type="compositionally biased region" description="Basic and acidic residues" evidence="1">
    <location>
        <begin position="157"/>
        <end position="166"/>
    </location>
</feature>
<dbReference type="AlphaFoldDB" id="A0A641ALH9"/>
<feature type="signal peptide" evidence="3">
    <location>
        <begin position="1"/>
        <end position="26"/>
    </location>
</feature>
<dbReference type="Gene3D" id="2.60.40.2230">
    <property type="entry name" value="Uncharacterised protein YcnI-like PF07987, DUF1775"/>
    <property type="match status" value="1"/>
</dbReference>
<evidence type="ECO:0000256" key="2">
    <source>
        <dbReference type="SAM" id="Phobius"/>
    </source>
</evidence>
<dbReference type="OrthoDB" id="9810871at2"/>
<feature type="domain" description="YncI copper-binding" evidence="4">
    <location>
        <begin position="27"/>
        <end position="173"/>
    </location>
</feature>
<proteinExistence type="predicted"/>
<name>A0A641ALH9_9ACTN</name>
<feature type="transmembrane region" description="Helical" evidence="2">
    <location>
        <begin position="202"/>
        <end position="222"/>
    </location>
</feature>
<dbReference type="Proteomes" id="UP001515100">
    <property type="component" value="Unassembled WGS sequence"/>
</dbReference>
<protein>
    <submittedName>
        <fullName evidence="5">YcnI family protein</fullName>
    </submittedName>
</protein>
<keyword evidence="6" id="KW-1185">Reference proteome</keyword>
<evidence type="ECO:0000256" key="1">
    <source>
        <dbReference type="SAM" id="MobiDB-lite"/>
    </source>
</evidence>
<dbReference type="InterPro" id="IPR012533">
    <property type="entry name" value="YcnI-copper_dom"/>
</dbReference>
<evidence type="ECO:0000313" key="5">
    <source>
        <dbReference type="EMBL" id="KAA1376223.1"/>
    </source>
</evidence>
<sequence length="229" mass="23509">MTRTTARLAAALTTVALVAIAGPASAHVGVSSPDAAKEGFGKAVFRVPNESDTAATTKLVVTLPSDTPFAFVSAGTKPGWKVDVVKKPLAKPTTVGDYDLTEAVSTITWTAEGDGIPVGQFDEFAISGGPFPDADSISFSAQQTYADGEVVDWDQKQAKGAEEPEHPAPTLTLGEPTGDDHGATTKASADTESATDSGTDRIGTWLGGGALVVALAALVVALRQTRRRA</sequence>
<evidence type="ECO:0000256" key="3">
    <source>
        <dbReference type="SAM" id="SignalP"/>
    </source>
</evidence>
<feature type="chain" id="PRO_5024821807" evidence="3">
    <location>
        <begin position="27"/>
        <end position="229"/>
    </location>
</feature>
<gene>
    <name evidence="5" type="ORF">ESP62_012345</name>
</gene>
<keyword evidence="2" id="KW-0472">Membrane</keyword>
<feature type="region of interest" description="Disordered" evidence="1">
    <location>
        <begin position="157"/>
        <end position="197"/>
    </location>
</feature>
<dbReference type="Pfam" id="PF07987">
    <property type="entry name" value="DUF1775"/>
    <property type="match status" value="1"/>
</dbReference>
<evidence type="ECO:0000259" key="4">
    <source>
        <dbReference type="Pfam" id="PF07987"/>
    </source>
</evidence>
<reference evidence="5" key="1">
    <citation type="submission" date="2019-09" db="EMBL/GenBank/DDBJ databases">
        <authorList>
            <person name="Li J."/>
        </authorList>
    </citation>
    <scope>NUCLEOTIDE SEQUENCE [LARGE SCALE GENOMIC DNA]</scope>
    <source>
        <strain evidence="5">NRBC 14897</strain>
    </source>
</reference>
<evidence type="ECO:0000313" key="6">
    <source>
        <dbReference type="Proteomes" id="UP001515100"/>
    </source>
</evidence>
<dbReference type="RefSeq" id="WP_129184041.1">
    <property type="nucleotide sequence ID" value="NZ_JAGIOG010000001.1"/>
</dbReference>
<keyword evidence="3" id="KW-0732">Signal</keyword>
<organism evidence="5 6">
    <name type="scientific">Aeromicrobium fastidiosum</name>
    <dbReference type="NCBI Taxonomy" id="52699"/>
    <lineage>
        <taxon>Bacteria</taxon>
        <taxon>Bacillati</taxon>
        <taxon>Actinomycetota</taxon>
        <taxon>Actinomycetes</taxon>
        <taxon>Propionibacteriales</taxon>
        <taxon>Nocardioidaceae</taxon>
        <taxon>Aeromicrobium</taxon>
    </lineage>
</organism>
<dbReference type="CDD" id="cd08545">
    <property type="entry name" value="YcnI_like"/>
    <property type="match status" value="1"/>
</dbReference>
<accession>A0A641ALH9</accession>
<comment type="caution">
    <text evidence="5">The sequence shown here is derived from an EMBL/GenBank/DDBJ whole genome shotgun (WGS) entry which is preliminary data.</text>
</comment>
<keyword evidence="2" id="KW-0812">Transmembrane</keyword>
<keyword evidence="2" id="KW-1133">Transmembrane helix</keyword>
<feature type="compositionally biased region" description="Polar residues" evidence="1">
    <location>
        <begin position="185"/>
        <end position="197"/>
    </location>
</feature>
<dbReference type="InterPro" id="IPR038507">
    <property type="entry name" value="YcnI-like_sf"/>
</dbReference>